<dbReference type="InterPro" id="IPR029064">
    <property type="entry name" value="Ribosomal_eL30-like_sf"/>
</dbReference>
<dbReference type="Gene3D" id="3.30.1330.30">
    <property type="match status" value="1"/>
</dbReference>
<dbReference type="RefSeq" id="WP_092075102.1">
    <property type="nucleotide sequence ID" value="NZ_FNHB01000018.1"/>
</dbReference>
<organism evidence="1 2">
    <name type="scientific">Dendrosporobacter quercicolus</name>
    <dbReference type="NCBI Taxonomy" id="146817"/>
    <lineage>
        <taxon>Bacteria</taxon>
        <taxon>Bacillati</taxon>
        <taxon>Bacillota</taxon>
        <taxon>Negativicutes</taxon>
        <taxon>Selenomonadales</taxon>
        <taxon>Sporomusaceae</taxon>
        <taxon>Dendrosporobacter</taxon>
    </lineage>
</organism>
<dbReference type="AlphaFoldDB" id="A0A1H0AHH9"/>
<reference evidence="1 2" key="1">
    <citation type="submission" date="2016-10" db="EMBL/GenBank/DDBJ databases">
        <authorList>
            <person name="de Groot N.N."/>
        </authorList>
    </citation>
    <scope>NUCLEOTIDE SEQUENCE [LARGE SCALE GENOMIC DNA]</scope>
    <source>
        <strain evidence="1 2">DSM 1736</strain>
    </source>
</reference>
<proteinExistence type="predicted"/>
<protein>
    <submittedName>
        <fullName evidence="1">Uncharacterized protein YueI</fullName>
    </submittedName>
</protein>
<dbReference type="Pfam" id="PF07997">
    <property type="entry name" value="DUF1694"/>
    <property type="match status" value="1"/>
</dbReference>
<dbReference type="SUPFAM" id="SSF160515">
    <property type="entry name" value="YueI-like"/>
    <property type="match status" value="1"/>
</dbReference>
<accession>A0A1H0AHH9</accession>
<evidence type="ECO:0000313" key="1">
    <source>
        <dbReference type="EMBL" id="SDN32875.1"/>
    </source>
</evidence>
<keyword evidence="2" id="KW-1185">Reference proteome</keyword>
<name>A0A1H0AHH9_9FIRM</name>
<evidence type="ECO:0000313" key="2">
    <source>
        <dbReference type="Proteomes" id="UP000214880"/>
    </source>
</evidence>
<dbReference type="Proteomes" id="UP000214880">
    <property type="component" value="Unassembled WGS sequence"/>
</dbReference>
<dbReference type="OrthoDB" id="95278at2"/>
<sequence>MEKEFSKITGSWNNKSELEKTIAAGVYGAPELKPDEKSAFLGEFKERVLRALTKAQVEENTVYVEIVLALQDKRAARLIYSGDIDYRYVDKYVKLSRKYGKPYTIRQDQKYKSDIGLLVASNEAVDAGAVVAVNREERLTRLGLPLPVIKAAPGKVCDECYALIEQAAPEELMNYERLTFFDRLAGEKCPAHPD</sequence>
<gene>
    <name evidence="1" type="ORF">SAMN04488502_11815</name>
</gene>
<dbReference type="EMBL" id="FNHB01000018">
    <property type="protein sequence ID" value="SDN32875.1"/>
    <property type="molecule type" value="Genomic_DNA"/>
</dbReference>
<dbReference type="InterPro" id="IPR012543">
    <property type="entry name" value="DUF1694"/>
</dbReference>
<dbReference type="STRING" id="146817.SAMN04488502_11815"/>